<dbReference type="Proteomes" id="UP000034805">
    <property type="component" value="Unassembled WGS sequence"/>
</dbReference>
<keyword evidence="5" id="KW-0067">ATP-binding</keyword>
<sequence>MSTCRWCTPLVLSATELLQKYCSGQLLADEERALNEDLCFCLDCVVEYHRARDELPSLHKRLWELEISRLLARFSQVSEEELEDDLLIVEDEQEIHVPKITGAEFENFLRVPLTEVLRYPYLMAHPKLCDMCVDALCKMEKSNSLQVFEKLQGIYLLLVHPNEEVRRWAIRTAKSLGKVDRDDFYDLKDVFCSMFRVLDLDLFHNSDVYSYIPENSKNALLPHHLYDAKNPKDYWLDESSDPFWPSLQCFMVILDRLGSKIWGQLIEPTCPFQTITGSPSYTAEIENIRRNTMFKVKVEMEPDDDFVTCSQIIYDCNTKEKQLDMGKDMRVHNSTFLWFIPFVQSVMDLNNHSIVYIGEIIHYLTPAIVPPKKERKPVEPVSPAEKLGLIKRKRKAFEFSQRSTACIKKLRKHGQGVHVEQKQWTQRGKKSKLITPQKLNIRGHRKLLASQDLQYFRQSRGKLHSLHSEAENKLTAERGPMETKLPKISNTKIHIPKPNVADGEDVFLPSLPLRHDPMTDGGARTAGQSLQDKPSFSEINSTESRPSSSTIIEDENLHADQVQSSKSLLTNSLIDAITSTVNNKCDDMSIAQEDGDTSDLTQNDPVDMEICSQMEEEDDIFLTQRDPVDMDIDLESQICPENKSEERVSTSHPGDDHIFLKPGISPSPLKKSKPPTTKIYASSSRSETLVQEMKKTASKPLPVGAKSKIRPSLPVKNTSTPQSDSSLFRQPVPLTTPVSLRPHSFQSGPVGSSLQVPTYKTYARPEAPVVKAMPHNDTGPKFDQAYLIKAILKWNYEMFFSYSQFGIPSDLCHFQLKEVANNYRSYDEYFGTFYPLLLINTFEEDQDAKYQQYPKEDDLVILWLPQNKSACPYDMPHLQEPQAHFGCVSRSNLISGVKNILNITIQTYGNVSSVNNQSVKCELVGSLVSAIREFKALCFLKNNPMVRALLVPHVTFFRPGPDRILNLSLPDYNPEQIKAISCGLSVVRGHDRTPKICLIHGPPGTGKSRTIVGLLQRLFSEGVENLRSTSSCHTRAPKLRVLLCTPSNAAIDSLMKKIILVFKDSCRDRQNPQGNCGDINLVRLGLEKTISKHLKPFSLDNQTRSRTRKAQHGHDVDIQRKEQLDQCIEVLSQKVAMVEKGTEMTRSRRQETQAKVLQDAHIICCTLSTSGSVLLESAFRRLGHKPFSCVIVDEAGQATETETLIPLLYRCPALILVGDPEQLPPTVVSQTAKEKRYDQSLMARLRKCLHGMGKGNPQMNNPVIFLNRQYRMHPDICEFPSKYIYNRELMTDDETAQKRCAVNWPFQPYRLFDVTDGREVKDGDSFYNQKEVRLVRFLLKLIAEKQVGKVGVITPYNAQKHRILDSISAEWGREENRNFQVEVDTVDGFQGREMDCVIVSCVRASSELGSIGFLGNRQRLNVTITRAKSSLFILGHLRTLKEQKDWGALIDDACKRGTIIKTSENYFRKHAMQIFKPEGLRGLSSKVPSLPFRVGSAEGGPFRQRAESMCAATTFAGRAEDRPAPIHSHRMSDPLPLCDVKKASAPAQPPVRPTAAERPRDPRLSVWTETSTVWPPHTRSEGHDDAVSPQDPAPLPQDPSPAPVVQCRKEPSHFSGYSSSRERHQQPQQRSYEWGYRDPHQSGPDRQTSSGSSYPSQYPYSQMIKRSSDSQYTAAPSAKRQ</sequence>
<keyword evidence="5" id="KW-0347">Helicase</keyword>
<evidence type="ECO:0000259" key="2">
    <source>
        <dbReference type="Pfam" id="PF12726"/>
    </source>
</evidence>
<feature type="domain" description="Helicase Sen1 N-terminal" evidence="2">
    <location>
        <begin position="33"/>
        <end position="350"/>
    </location>
</feature>
<accession>A0A0P7VQT4</accession>
<dbReference type="Pfam" id="PF12726">
    <property type="entry name" value="SEN1_N"/>
    <property type="match status" value="1"/>
</dbReference>
<dbReference type="InterPro" id="IPR027417">
    <property type="entry name" value="P-loop_NTPase"/>
</dbReference>
<dbReference type="GO" id="GO:0016604">
    <property type="term" value="C:nuclear body"/>
    <property type="evidence" value="ECO:0007669"/>
    <property type="project" value="TreeGrafter"/>
</dbReference>
<dbReference type="Gene3D" id="3.40.50.300">
    <property type="entry name" value="P-loop containing nucleotide triphosphate hydrolases"/>
    <property type="match status" value="2"/>
</dbReference>
<evidence type="ECO:0000256" key="1">
    <source>
        <dbReference type="SAM" id="MobiDB-lite"/>
    </source>
</evidence>
<reference evidence="5 6" key="1">
    <citation type="submission" date="2015-08" db="EMBL/GenBank/DDBJ databases">
        <title>The genome of the Asian arowana (Scleropages formosus).</title>
        <authorList>
            <person name="Tan M.H."/>
            <person name="Gan H.M."/>
            <person name="Croft L.J."/>
            <person name="Austin C.M."/>
        </authorList>
    </citation>
    <scope>NUCLEOTIDE SEQUENCE [LARGE SCALE GENOMIC DNA]</scope>
    <source>
        <strain evidence="5">Aro1</strain>
    </source>
</reference>
<organism evidence="5 6">
    <name type="scientific">Scleropages formosus</name>
    <name type="common">Asian bonytongue</name>
    <name type="synonym">Osteoglossum formosum</name>
    <dbReference type="NCBI Taxonomy" id="113540"/>
    <lineage>
        <taxon>Eukaryota</taxon>
        <taxon>Metazoa</taxon>
        <taxon>Chordata</taxon>
        <taxon>Craniata</taxon>
        <taxon>Vertebrata</taxon>
        <taxon>Euteleostomi</taxon>
        <taxon>Actinopterygii</taxon>
        <taxon>Neopterygii</taxon>
        <taxon>Teleostei</taxon>
        <taxon>Osteoglossocephala</taxon>
        <taxon>Osteoglossomorpha</taxon>
        <taxon>Osteoglossiformes</taxon>
        <taxon>Osteoglossidae</taxon>
        <taxon>Scleropages</taxon>
    </lineage>
</organism>
<feature type="compositionally biased region" description="Basic and acidic residues" evidence="1">
    <location>
        <begin position="642"/>
        <end position="659"/>
    </location>
</feature>
<dbReference type="FunFam" id="3.40.50.300:FF:000810">
    <property type="entry name" value="probable helicase senataxin"/>
    <property type="match status" value="1"/>
</dbReference>
<feature type="compositionally biased region" description="Low complexity" evidence="1">
    <location>
        <begin position="1649"/>
        <end position="1662"/>
    </location>
</feature>
<dbReference type="Pfam" id="PF13086">
    <property type="entry name" value="AAA_11"/>
    <property type="match status" value="1"/>
</dbReference>
<dbReference type="GO" id="GO:0006369">
    <property type="term" value="P:termination of RNA polymerase II transcription"/>
    <property type="evidence" value="ECO:0007669"/>
    <property type="project" value="TreeGrafter"/>
</dbReference>
<dbReference type="PANTHER" id="PTHR10887">
    <property type="entry name" value="DNA2/NAM7 HELICASE FAMILY"/>
    <property type="match status" value="1"/>
</dbReference>
<feature type="domain" description="DNA2/NAM7 helicase helicase" evidence="3">
    <location>
        <begin position="972"/>
        <end position="1230"/>
    </location>
</feature>
<feature type="domain" description="DNA2/NAM7 helicase-like C-terminal" evidence="4">
    <location>
        <begin position="1237"/>
        <end position="1436"/>
    </location>
</feature>
<dbReference type="EMBL" id="JARO02001297">
    <property type="protein sequence ID" value="KPP75887.1"/>
    <property type="molecule type" value="Genomic_DNA"/>
</dbReference>
<dbReference type="InterPro" id="IPR024481">
    <property type="entry name" value="Helicase_Sen1_N"/>
</dbReference>
<evidence type="ECO:0000313" key="6">
    <source>
        <dbReference type="Proteomes" id="UP000034805"/>
    </source>
</evidence>
<dbReference type="GO" id="GO:0001147">
    <property type="term" value="F:transcription termination site sequence-specific DNA binding"/>
    <property type="evidence" value="ECO:0007669"/>
    <property type="project" value="TreeGrafter"/>
</dbReference>
<dbReference type="SUPFAM" id="SSF52540">
    <property type="entry name" value="P-loop containing nucleoside triphosphate hydrolases"/>
    <property type="match status" value="1"/>
</dbReference>
<keyword evidence="5" id="KW-0547">Nucleotide-binding</keyword>
<dbReference type="Pfam" id="PF13087">
    <property type="entry name" value="AAA_12"/>
    <property type="match status" value="1"/>
</dbReference>
<feature type="region of interest" description="Disordered" evidence="1">
    <location>
        <begin position="641"/>
        <end position="733"/>
    </location>
</feature>
<name>A0A0P7VQT4_SCLFO</name>
<dbReference type="InterPro" id="IPR041677">
    <property type="entry name" value="DNA2/NAM7_AAA_11"/>
</dbReference>
<feature type="compositionally biased region" description="Polar residues" evidence="1">
    <location>
        <begin position="526"/>
        <end position="549"/>
    </location>
</feature>
<feature type="region of interest" description="Disordered" evidence="1">
    <location>
        <begin position="508"/>
        <end position="549"/>
    </location>
</feature>
<proteinExistence type="predicted"/>
<feature type="compositionally biased region" description="Polar residues" evidence="1">
    <location>
        <begin position="715"/>
        <end position="728"/>
    </location>
</feature>
<dbReference type="InterPro" id="IPR041679">
    <property type="entry name" value="DNA2/NAM7-like_C"/>
</dbReference>
<feature type="compositionally biased region" description="Pro residues" evidence="1">
    <location>
        <begin position="1591"/>
        <end position="1602"/>
    </location>
</feature>
<evidence type="ECO:0000313" key="5">
    <source>
        <dbReference type="EMBL" id="KPP75887.1"/>
    </source>
</evidence>
<keyword evidence="5" id="KW-0378">Hydrolase</keyword>
<evidence type="ECO:0000259" key="4">
    <source>
        <dbReference type="Pfam" id="PF13087"/>
    </source>
</evidence>
<gene>
    <name evidence="5" type="ORF">Z043_104820</name>
</gene>
<feature type="compositionally biased region" description="Polar residues" evidence="1">
    <location>
        <begin position="680"/>
        <end position="689"/>
    </location>
</feature>
<dbReference type="CDD" id="cd18808">
    <property type="entry name" value="SF1_C_Upf1"/>
    <property type="match status" value="1"/>
</dbReference>
<dbReference type="CDD" id="cd18042">
    <property type="entry name" value="DEXXQc_SETX"/>
    <property type="match status" value="1"/>
</dbReference>
<protein>
    <submittedName>
        <fullName evidence="5">Putative helicase senataxin</fullName>
    </submittedName>
</protein>
<dbReference type="PANTHER" id="PTHR10887:SF495">
    <property type="entry name" value="HELICASE SENATAXIN ISOFORM X1-RELATED"/>
    <property type="match status" value="1"/>
</dbReference>
<dbReference type="InterPro" id="IPR045055">
    <property type="entry name" value="DNA2/NAM7-like"/>
</dbReference>
<feature type="non-terminal residue" evidence="5">
    <location>
        <position position="1681"/>
    </location>
</feature>
<dbReference type="GO" id="GO:0004386">
    <property type="term" value="F:helicase activity"/>
    <property type="evidence" value="ECO:0007669"/>
    <property type="project" value="UniProtKB-KW"/>
</dbReference>
<comment type="caution">
    <text evidence="5">The sequence shown here is derived from an EMBL/GenBank/DDBJ whole genome shotgun (WGS) entry which is preliminary data.</text>
</comment>
<dbReference type="InterPro" id="IPR047187">
    <property type="entry name" value="SF1_C_Upf1"/>
</dbReference>
<evidence type="ECO:0000259" key="3">
    <source>
        <dbReference type="Pfam" id="PF13086"/>
    </source>
</evidence>
<feature type="region of interest" description="Disordered" evidence="1">
    <location>
        <begin position="1519"/>
        <end position="1681"/>
    </location>
</feature>
<feature type="compositionally biased region" description="Low complexity" evidence="1">
    <location>
        <begin position="660"/>
        <end position="679"/>
    </location>
</feature>